<dbReference type="PANTHER" id="PTHR40278">
    <property type="entry name" value="DNA UTILIZATION PROTEIN HOFN"/>
    <property type="match status" value="1"/>
</dbReference>
<organism evidence="1 2">
    <name type="scientific">Gluconobacter cerevisiae</name>
    <dbReference type="NCBI Taxonomy" id="1379734"/>
    <lineage>
        <taxon>Bacteria</taxon>
        <taxon>Pseudomonadati</taxon>
        <taxon>Pseudomonadota</taxon>
        <taxon>Alphaproteobacteria</taxon>
        <taxon>Acetobacterales</taxon>
        <taxon>Acetobacteraceae</taxon>
        <taxon>Gluconobacter</taxon>
    </lineage>
</organism>
<dbReference type="InterPro" id="IPR043129">
    <property type="entry name" value="ATPase_NBD"/>
</dbReference>
<dbReference type="EMBL" id="JABCQO010000001">
    <property type="protein sequence ID" value="MBF0875387.1"/>
    <property type="molecule type" value="Genomic_DNA"/>
</dbReference>
<name>A0ABR9YAJ7_9PROT</name>
<comment type="caution">
    <text evidence="1">The sequence shown here is derived from an EMBL/GenBank/DDBJ whole genome shotgun (WGS) entry which is preliminary data.</text>
</comment>
<dbReference type="SUPFAM" id="SSF53067">
    <property type="entry name" value="Actin-like ATPase domain"/>
    <property type="match status" value="1"/>
</dbReference>
<sequence length="326" mass="36103">MILSIPGFDTVFRWWLSRMAELLPAALRRDQKQDVRLPIRPDGTLEPGSLSRVPLPSSRKKSLLSARPAPFCLVLPSGAILSRELTLPRAAAPHAVQTIGYDLDRLTPFRPEDVVWTVTPTGKPFPLRNGQVSFRLLVAPRRAFEKAMQELAEHAISPTHLRCEGLEGVLPLGTPSKTTKIRPSLLVLLGLALIASPFIRQEISHLRLDHALSALSAEKQQAEALRRDITRFTQGPAAIRREEHRLGSSLLVLQTLTQALPEDTFLTELHLHERHVTLEGQSAQATQLIGILEHHAAFSNAAFSGPITRSEDRRQDLFTLHADAPG</sequence>
<protein>
    <submittedName>
        <fullName evidence="1">PilN domain-containing protein</fullName>
    </submittedName>
</protein>
<dbReference type="Gene3D" id="3.30.420.380">
    <property type="match status" value="1"/>
</dbReference>
<evidence type="ECO:0000313" key="1">
    <source>
        <dbReference type="EMBL" id="MBF0875387.1"/>
    </source>
</evidence>
<reference evidence="2" key="1">
    <citation type="submission" date="2020-04" db="EMBL/GenBank/DDBJ databases">
        <title>Description of novel Gluconacetobacter.</title>
        <authorList>
            <person name="Sombolestani A."/>
        </authorList>
    </citation>
    <scope>NUCLEOTIDE SEQUENCE [LARGE SCALE GENOMIC DNA]</scope>
    <source>
        <strain evidence="2">LMG 27748</strain>
    </source>
</reference>
<dbReference type="RefSeq" id="WP_194253774.1">
    <property type="nucleotide sequence ID" value="NZ_JABCQO010000001.1"/>
</dbReference>
<dbReference type="PANTHER" id="PTHR40278:SF1">
    <property type="entry name" value="DNA UTILIZATION PROTEIN HOFN"/>
    <property type="match status" value="1"/>
</dbReference>
<proteinExistence type="predicted"/>
<keyword evidence="2" id="KW-1185">Reference proteome</keyword>
<accession>A0ABR9YAJ7</accession>
<gene>
    <name evidence="1" type="ORF">HKD21_00795</name>
</gene>
<evidence type="ECO:0000313" key="2">
    <source>
        <dbReference type="Proteomes" id="UP000630952"/>
    </source>
</evidence>
<dbReference type="Pfam" id="PF05137">
    <property type="entry name" value="PilN"/>
    <property type="match status" value="1"/>
</dbReference>
<dbReference type="Proteomes" id="UP000630952">
    <property type="component" value="Unassembled WGS sequence"/>
</dbReference>
<dbReference type="InterPro" id="IPR052534">
    <property type="entry name" value="Extracell_DNA_Util/SecSys_Comp"/>
</dbReference>
<dbReference type="InterPro" id="IPR007813">
    <property type="entry name" value="PilN"/>
</dbReference>
<reference evidence="1 2" key="2">
    <citation type="submission" date="2020-11" db="EMBL/GenBank/DDBJ databases">
        <title>Description of novel Gluconobacter species.</title>
        <authorList>
            <person name="Cleenwerck I."/>
            <person name="Cnockaert M."/>
            <person name="Borremans W."/>
            <person name="Wieme A.D."/>
            <person name="De Vuyst L."/>
            <person name="Vandamme P."/>
        </authorList>
    </citation>
    <scope>NUCLEOTIDE SEQUENCE [LARGE SCALE GENOMIC DNA]</scope>
    <source>
        <strain evidence="1 2">LMG 27748</strain>
    </source>
</reference>